<dbReference type="Pfam" id="PF06167">
    <property type="entry name" value="Peptidase_M90"/>
    <property type="match status" value="1"/>
</dbReference>
<dbReference type="GO" id="GO:0004177">
    <property type="term" value="F:aminopeptidase activity"/>
    <property type="evidence" value="ECO:0007669"/>
    <property type="project" value="TreeGrafter"/>
</dbReference>
<accession>A0A2X0QWG5</accession>
<evidence type="ECO:0000313" key="1">
    <source>
        <dbReference type="EMBL" id="SPS05867.1"/>
    </source>
</evidence>
<proteinExistence type="predicted"/>
<dbReference type="CDD" id="cd20169">
    <property type="entry name" value="Peptidase_M90_mtfA"/>
    <property type="match status" value="1"/>
</dbReference>
<reference evidence="1" key="1">
    <citation type="submission" date="2018-05" db="EMBL/GenBank/DDBJ databases">
        <authorList>
            <person name="Lanie J.A."/>
            <person name="Ng W.-L."/>
            <person name="Kazmierczak K.M."/>
            <person name="Andrzejewski T.M."/>
            <person name="Davidsen T.M."/>
            <person name="Wayne K.J."/>
            <person name="Tettelin H."/>
            <person name="Glass J.I."/>
            <person name="Rusch D."/>
            <person name="Podicherti R."/>
            <person name="Tsui H.-C.T."/>
            <person name="Winkler M.E."/>
        </authorList>
    </citation>
    <scope>NUCLEOTIDE SEQUENCE</scope>
    <source>
        <strain evidence="1">KNB</strain>
    </source>
</reference>
<name>A0A2X0QWG5_9PROT</name>
<gene>
    <name evidence="1" type="ORF">NITFAB_1457</name>
</gene>
<dbReference type="Gene3D" id="3.40.390.10">
    <property type="entry name" value="Collagenase (Catalytic Domain)"/>
    <property type="match status" value="1"/>
</dbReference>
<dbReference type="Gene3D" id="1.10.472.150">
    <property type="entry name" value="Glucose-regulated metallo-peptidase M90, N-terminal domain"/>
    <property type="match status" value="1"/>
</dbReference>
<dbReference type="InterPro" id="IPR042252">
    <property type="entry name" value="MtfA_N"/>
</dbReference>
<dbReference type="PANTHER" id="PTHR30164">
    <property type="entry name" value="MTFA PEPTIDASE"/>
    <property type="match status" value="1"/>
</dbReference>
<dbReference type="PANTHER" id="PTHR30164:SF2">
    <property type="entry name" value="PROTEIN MTFA"/>
    <property type="match status" value="1"/>
</dbReference>
<sequence length="297" mass="33912">MIRKIDSLGNKTVSRHAACYHGAIIPGSRASFLKEQSARMNFFRRMKTRYVLRRHALRHGHWQAATGKLWMLDGLSAVEKTRLRKLSTLFLHQKNFVDIGVPVTQEMRILIAAQACLPILNLDSDLLSEWTDIVIYPASFRVTRDEMDRDGVVHRHEHMLSGESWLKGPVVLSWDDIEQDLHTPQNGHNVIIHEIAHKLDMLDGSSNGLPPLHESRSIPGWATVFSTAYQQLQKKMEQGQYTGIHPYAATNPAEFFAVSSEYFFCAPAVLHAFSAEVYENLQSFYRQQPLIRFHAHG</sequence>
<dbReference type="EMBL" id="LS423452">
    <property type="protein sequence ID" value="SPS05867.1"/>
    <property type="molecule type" value="Genomic_DNA"/>
</dbReference>
<protein>
    <recommendedName>
        <fullName evidence="2">Protein MtfA</fullName>
    </recommendedName>
</protein>
<dbReference type="InterPro" id="IPR010384">
    <property type="entry name" value="MtfA_fam"/>
</dbReference>
<dbReference type="AlphaFoldDB" id="A0A2X0QWG5"/>
<dbReference type="GO" id="GO:0005829">
    <property type="term" value="C:cytosol"/>
    <property type="evidence" value="ECO:0007669"/>
    <property type="project" value="TreeGrafter"/>
</dbReference>
<dbReference type="InterPro" id="IPR024079">
    <property type="entry name" value="MetalloPept_cat_dom_sf"/>
</dbReference>
<dbReference type="GO" id="GO:0008237">
    <property type="term" value="F:metallopeptidase activity"/>
    <property type="evidence" value="ECO:0007669"/>
    <property type="project" value="InterPro"/>
</dbReference>
<evidence type="ECO:0008006" key="2">
    <source>
        <dbReference type="Google" id="ProtNLM"/>
    </source>
</evidence>
<organism evidence="1">
    <name type="scientific">Candidatus Nitrotoga fabula</name>
    <dbReference type="NCBI Taxonomy" id="2182327"/>
    <lineage>
        <taxon>Bacteria</taxon>
        <taxon>Pseudomonadati</taxon>
        <taxon>Pseudomonadota</taxon>
        <taxon>Betaproteobacteria</taxon>
        <taxon>Nitrosomonadales</taxon>
        <taxon>Gallionellaceae</taxon>
        <taxon>Candidatus Nitrotoga</taxon>
    </lineage>
</organism>
<dbReference type="SUPFAM" id="SSF55486">
    <property type="entry name" value="Metalloproteases ('zincins'), catalytic domain"/>
    <property type="match status" value="1"/>
</dbReference>
<dbReference type="FunFam" id="3.40.390.10:FF:000012">
    <property type="entry name" value="Protein MtfA"/>
    <property type="match status" value="1"/>
</dbReference>